<accession>A0A8S3ZQT3</accession>
<feature type="compositionally biased region" description="Basic and acidic residues" evidence="2">
    <location>
        <begin position="288"/>
        <end position="301"/>
    </location>
</feature>
<dbReference type="InterPro" id="IPR008709">
    <property type="entry name" value="Neurochondrin"/>
</dbReference>
<comment type="caution">
    <text evidence="3">The sequence shown here is derived from an EMBL/GenBank/DDBJ whole genome shotgun (WGS) entry which is preliminary data.</text>
</comment>
<dbReference type="Pfam" id="PF05536">
    <property type="entry name" value="Neurochondrin"/>
    <property type="match status" value="1"/>
</dbReference>
<gene>
    <name evidence="3" type="ORF">CUNI_LOCUS17441</name>
</gene>
<dbReference type="Proteomes" id="UP000678393">
    <property type="component" value="Unassembled WGS sequence"/>
</dbReference>
<feature type="region of interest" description="Disordered" evidence="2">
    <location>
        <begin position="288"/>
        <end position="309"/>
    </location>
</feature>
<evidence type="ECO:0000313" key="4">
    <source>
        <dbReference type="Proteomes" id="UP000678393"/>
    </source>
</evidence>
<dbReference type="OrthoDB" id="8186546at2759"/>
<dbReference type="PANTHER" id="PTHR13109">
    <property type="entry name" value="NEUROCHONDRIN"/>
    <property type="match status" value="1"/>
</dbReference>
<dbReference type="AlphaFoldDB" id="A0A8S3ZQT3"/>
<evidence type="ECO:0000256" key="1">
    <source>
        <dbReference type="ARBA" id="ARBA00006927"/>
    </source>
</evidence>
<organism evidence="3 4">
    <name type="scientific">Candidula unifasciata</name>
    <dbReference type="NCBI Taxonomy" id="100452"/>
    <lineage>
        <taxon>Eukaryota</taxon>
        <taxon>Metazoa</taxon>
        <taxon>Spiralia</taxon>
        <taxon>Lophotrochozoa</taxon>
        <taxon>Mollusca</taxon>
        <taxon>Gastropoda</taxon>
        <taxon>Heterobranchia</taxon>
        <taxon>Euthyneura</taxon>
        <taxon>Panpulmonata</taxon>
        <taxon>Eupulmonata</taxon>
        <taxon>Stylommatophora</taxon>
        <taxon>Helicina</taxon>
        <taxon>Helicoidea</taxon>
        <taxon>Geomitridae</taxon>
        <taxon>Candidula</taxon>
    </lineage>
</organism>
<proteinExistence type="inferred from homology"/>
<dbReference type="PANTHER" id="PTHR13109:SF7">
    <property type="entry name" value="NEUROCHONDRIN"/>
    <property type="match status" value="1"/>
</dbReference>
<reference evidence="3" key="1">
    <citation type="submission" date="2021-04" db="EMBL/GenBank/DDBJ databases">
        <authorList>
            <consortium name="Molecular Ecology Group"/>
        </authorList>
    </citation>
    <scope>NUCLEOTIDE SEQUENCE</scope>
</reference>
<keyword evidence="4" id="KW-1185">Reference proteome</keyword>
<protein>
    <submittedName>
        <fullName evidence="3">Uncharacterized protein</fullName>
    </submittedName>
</protein>
<name>A0A8S3ZQT3_9EUPU</name>
<evidence type="ECO:0000256" key="2">
    <source>
        <dbReference type="SAM" id="MobiDB-lite"/>
    </source>
</evidence>
<dbReference type="EMBL" id="CAJHNH020004902">
    <property type="protein sequence ID" value="CAG5131883.1"/>
    <property type="molecule type" value="Genomic_DNA"/>
</dbReference>
<sequence length="731" mass="81446">QNVIQVLKSLSAVVMSRGEGCLNVNPDKLLDVIKLTVKKLDQSSDIREKAQCARILTSFLTGLSTVEVTVEMDWVRELVLVLKKLITTHLAPDDSQDVLGLVCALVNTVGPQILSPQVSRGDEFLRAVVGRVAIEVYMQLDNIHDCNASQRYPVLDKVYKLLSSVVQFLAEVGDQVDSNTIILIYRKLVEISDIIMAFLFSVASQEIPFPKHHIVVLISVRTLAAMLTEITEEVTPRMLELLPFFNLLCQNDLVMDRENTAPPALAIKFMEADTCIESCNIAESEDARFDPNLGSEHHEMDTSSSELPGVSSPIAENCNHVDPSQNTVDSFGRLTVSATDTHEADKDTFKMPPASSSSLTAAVLLHTEEQQRDNDTVNKNDILQDKENTLSQSSDISLSEKSIKNFRVYQASVYSLKTKPRSASSRKVSFVEEMLTVNDQVESEQWKPTPDDVLGYLLPVYMHLLDNPTVLDVMERCGTFETIVAFLKTSLSRLIDNESSGYPESSTINAMSVIELVYTNYPLAASNLDCFKELFEFSILTLLKLLIQPHPPALVCLKLLEVTLATYSIQMRGDTETPSLTRIKASLCPLFSAAIKYLSYFYEIRQHQGCQVFSLHIRKEFRDIWPLAEKSWTQCVAGLGQLVKSPEFQDALVASQMLPEFMSYLVSLDDSSASSRAVRQVIKSMFSLIESAAVGSAALRRLIFAHGGQVIARKFQLKKLERCLESFSKTA</sequence>
<comment type="similarity">
    <text evidence="1">Belongs to the neurochondrin family.</text>
</comment>
<evidence type="ECO:0000313" key="3">
    <source>
        <dbReference type="EMBL" id="CAG5131883.1"/>
    </source>
</evidence>
<feature type="non-terminal residue" evidence="3">
    <location>
        <position position="731"/>
    </location>
</feature>